<dbReference type="RefSeq" id="WP_148697810.1">
    <property type="nucleotide sequence ID" value="NZ_CP017834.1"/>
</dbReference>
<feature type="transmembrane region" description="Helical" evidence="1">
    <location>
        <begin position="68"/>
        <end position="86"/>
    </location>
</feature>
<dbReference type="AlphaFoldDB" id="A0A1L4D1J3"/>
<dbReference type="EMBL" id="CP017834">
    <property type="protein sequence ID" value="APJ04060.1"/>
    <property type="molecule type" value="Genomic_DNA"/>
</dbReference>
<protein>
    <submittedName>
        <fullName evidence="2">Uncharacterized protein</fullName>
    </submittedName>
</protein>
<dbReference type="STRING" id="1915309.AXG55_09135"/>
<keyword evidence="1" id="KW-1133">Transmembrane helix</keyword>
<feature type="transmembrane region" description="Helical" evidence="1">
    <location>
        <begin position="154"/>
        <end position="175"/>
    </location>
</feature>
<proteinExistence type="predicted"/>
<feature type="transmembrane region" description="Helical" evidence="1">
    <location>
        <begin position="43"/>
        <end position="62"/>
    </location>
</feature>
<keyword evidence="3" id="KW-1185">Reference proteome</keyword>
<sequence length="186" mass="21802">MQELKILACIFLFIFITIASIDGIYFHLYKYKLFAIKESKKEHLLHTANSFLFPFTVLFLFLDTFQGLYLWIGIFLTLLTLVIEFLDVFEENKSRKNLGGLTSLEYSMHFAMSGLRATFTTLILVSKPQQHWSIFKNGLASEIQLSEFDYTKFMVYPIFVIGIIVFLIHFSLIFYKNDSIKEIKMI</sequence>
<evidence type="ECO:0000256" key="1">
    <source>
        <dbReference type="SAM" id="Phobius"/>
    </source>
</evidence>
<organism evidence="2 3">
    <name type="scientific">Silvanigrella aquatica</name>
    <dbReference type="NCBI Taxonomy" id="1915309"/>
    <lineage>
        <taxon>Bacteria</taxon>
        <taxon>Pseudomonadati</taxon>
        <taxon>Bdellovibrionota</taxon>
        <taxon>Oligoflexia</taxon>
        <taxon>Silvanigrellales</taxon>
        <taxon>Silvanigrellaceae</taxon>
        <taxon>Silvanigrella</taxon>
    </lineage>
</organism>
<keyword evidence="1" id="KW-0812">Transmembrane</keyword>
<keyword evidence="1" id="KW-0472">Membrane</keyword>
<dbReference type="OrthoDB" id="332044at2"/>
<name>A0A1L4D1J3_9BACT</name>
<feature type="transmembrane region" description="Helical" evidence="1">
    <location>
        <begin position="6"/>
        <end position="31"/>
    </location>
</feature>
<reference evidence="2 3" key="1">
    <citation type="submission" date="2016-10" db="EMBL/GenBank/DDBJ databases">
        <title>Silvanigrella aquatica sp. nov., isolated from a freshwater lake located in the Black Forest, Germany, description of Silvanigrellaceae fam. nov., Silvanigrellales ord. nov., reclassification of the order Bdellovibrionales in the class Oligoflexia, reclassification of the families Bacteriovoracaceae and Halobacteriovoraceae in the new order Bacteriovoracales ord. nov., and reclassification of the family Pseudobacteriovoracaceae in the order Oligoflexiales.</title>
        <authorList>
            <person name="Hahn M.W."/>
            <person name="Schmidt J."/>
            <person name="Koll U."/>
            <person name="Rohde M."/>
            <person name="Verbag S."/>
            <person name="Pitt A."/>
            <person name="Nakai R."/>
            <person name="Naganuma T."/>
            <person name="Lang E."/>
        </authorList>
    </citation>
    <scope>NUCLEOTIDE SEQUENCE [LARGE SCALE GENOMIC DNA]</scope>
    <source>
        <strain evidence="2 3">MWH-Nonnen-W8red</strain>
    </source>
</reference>
<accession>A0A1L4D1J3</accession>
<gene>
    <name evidence="2" type="ORF">AXG55_09135</name>
</gene>
<evidence type="ECO:0000313" key="2">
    <source>
        <dbReference type="EMBL" id="APJ04060.1"/>
    </source>
</evidence>
<evidence type="ECO:0000313" key="3">
    <source>
        <dbReference type="Proteomes" id="UP000184731"/>
    </source>
</evidence>
<dbReference type="Proteomes" id="UP000184731">
    <property type="component" value="Chromosome"/>
</dbReference>
<dbReference type="KEGG" id="saqi:AXG55_09135"/>